<protein>
    <submittedName>
        <fullName evidence="4">Putative acetyltransferase (GNAT) family protein</fullName>
    </submittedName>
</protein>
<dbReference type="Gene3D" id="3.40.630.30">
    <property type="match status" value="1"/>
</dbReference>
<dbReference type="InterPro" id="IPR050832">
    <property type="entry name" value="Bact_Acetyltransf"/>
</dbReference>
<feature type="domain" description="N-acetyltransferase" evidence="3">
    <location>
        <begin position="5"/>
        <end position="169"/>
    </location>
</feature>
<evidence type="ECO:0000256" key="1">
    <source>
        <dbReference type="ARBA" id="ARBA00022679"/>
    </source>
</evidence>
<proteinExistence type="predicted"/>
<dbReference type="PANTHER" id="PTHR43877">
    <property type="entry name" value="AMINOALKYLPHOSPHONATE N-ACETYLTRANSFERASE-RELATED-RELATED"/>
    <property type="match status" value="1"/>
</dbReference>
<dbReference type="AlphaFoldDB" id="A0A0B3RL35"/>
<name>A0A0B3RL35_9RHOB</name>
<dbReference type="OrthoDB" id="118465at2"/>
<dbReference type="STRING" id="561184.SAMN05216376_104275"/>
<dbReference type="RefSeq" id="WP_043144136.1">
    <property type="nucleotide sequence ID" value="NZ_JSUQ01000014.1"/>
</dbReference>
<keyword evidence="1 4" id="KW-0808">Transferase</keyword>
<dbReference type="CDD" id="cd04301">
    <property type="entry name" value="NAT_SF"/>
    <property type="match status" value="1"/>
</dbReference>
<organism evidence="4 5">
    <name type="scientific">Mameliella alba</name>
    <dbReference type="NCBI Taxonomy" id="561184"/>
    <lineage>
        <taxon>Bacteria</taxon>
        <taxon>Pseudomonadati</taxon>
        <taxon>Pseudomonadota</taxon>
        <taxon>Alphaproteobacteria</taxon>
        <taxon>Rhodobacterales</taxon>
        <taxon>Roseobacteraceae</taxon>
        <taxon>Mameliella</taxon>
    </lineage>
</organism>
<reference evidence="4 5" key="1">
    <citation type="submission" date="2014-10" db="EMBL/GenBank/DDBJ databases">
        <title>Genome sequence of Ponticoccus sp. strain UMTAT08 isolated from clonal culture of toxic dinoflagellate Alexandrium tamiyavanichii.</title>
        <authorList>
            <person name="Gan H.Y."/>
            <person name="Muhd D.-D."/>
            <person name="Mohd Noor M.E."/>
            <person name="Yeong Y.S."/>
            <person name="Usup G."/>
        </authorList>
    </citation>
    <scope>NUCLEOTIDE SEQUENCE [LARGE SCALE GENOMIC DNA]</scope>
    <source>
        <strain evidence="4 5">UMTAT08</strain>
    </source>
</reference>
<dbReference type="PROSITE" id="PS51186">
    <property type="entry name" value="GNAT"/>
    <property type="match status" value="1"/>
</dbReference>
<dbReference type="PANTHER" id="PTHR43877:SF1">
    <property type="entry name" value="ACETYLTRANSFERASE"/>
    <property type="match status" value="1"/>
</dbReference>
<evidence type="ECO:0000259" key="3">
    <source>
        <dbReference type="PROSITE" id="PS51186"/>
    </source>
</evidence>
<dbReference type="EMBL" id="JSUQ01000014">
    <property type="protein sequence ID" value="KHQ51915.1"/>
    <property type="molecule type" value="Genomic_DNA"/>
</dbReference>
<sequence length="170" mass="18278">MSGQTTLRSARKEDIGALDHLFQRSYARLLAPDYPPSTLVTAVPVIGRAQPALVASGRFYVVEDDAGRLLGAGGWSVQAPGGRPGTPGIGHVRHVATDPDATRRGVGRQLLGHILQEARAEGLQEMHCQSTLTARPFYQNMGFQPRHEITVPLGGGITFPAVFMICPLRT</sequence>
<dbReference type="Proteomes" id="UP000030960">
    <property type="component" value="Unassembled WGS sequence"/>
</dbReference>
<comment type="caution">
    <text evidence="4">The sequence shown here is derived from an EMBL/GenBank/DDBJ whole genome shotgun (WGS) entry which is preliminary data.</text>
</comment>
<keyword evidence="5" id="KW-1185">Reference proteome</keyword>
<dbReference type="SUPFAM" id="SSF55729">
    <property type="entry name" value="Acyl-CoA N-acyltransferases (Nat)"/>
    <property type="match status" value="1"/>
</dbReference>
<evidence type="ECO:0000313" key="5">
    <source>
        <dbReference type="Proteomes" id="UP000030960"/>
    </source>
</evidence>
<gene>
    <name evidence="4" type="ORF">OA50_03552</name>
</gene>
<keyword evidence="2" id="KW-0012">Acyltransferase</keyword>
<evidence type="ECO:0000313" key="4">
    <source>
        <dbReference type="EMBL" id="KHQ51915.1"/>
    </source>
</evidence>
<dbReference type="GO" id="GO:0016747">
    <property type="term" value="F:acyltransferase activity, transferring groups other than amino-acyl groups"/>
    <property type="evidence" value="ECO:0007669"/>
    <property type="project" value="InterPro"/>
</dbReference>
<dbReference type="InterPro" id="IPR000182">
    <property type="entry name" value="GNAT_dom"/>
</dbReference>
<evidence type="ECO:0000256" key="2">
    <source>
        <dbReference type="ARBA" id="ARBA00023315"/>
    </source>
</evidence>
<accession>A0A0B3RL35</accession>
<dbReference type="InterPro" id="IPR016181">
    <property type="entry name" value="Acyl_CoA_acyltransferase"/>
</dbReference>
<dbReference type="Pfam" id="PF13508">
    <property type="entry name" value="Acetyltransf_7"/>
    <property type="match status" value="1"/>
</dbReference>